<keyword evidence="1" id="KW-0548">Nucleotidyltransferase</keyword>
<sequence>MGVWEKNNDMVCVFCKSMPDSHNHLFFECDFPGKIWNEMKNLVKLDFAPNSWTDLLAYMLKKPINKSIWIILQRLVIGASIYYVWQERNLRIFQGRHRSFDEVCNLIKDTVRLRVMSLSLNTSPQVFEAASLWQFHVVQSNGRKRVQFSPWK</sequence>
<gene>
    <name evidence="1" type="ORF">CTI12_AA298610</name>
</gene>
<dbReference type="PANTHER" id="PTHR33116:SF76">
    <property type="entry name" value="DUF4283 DOMAIN-CONTAINING PROTEIN"/>
    <property type="match status" value="1"/>
</dbReference>
<dbReference type="EMBL" id="PKPP01003465">
    <property type="protein sequence ID" value="PWA69326.1"/>
    <property type="molecule type" value="Genomic_DNA"/>
</dbReference>
<dbReference type="OrthoDB" id="1938430at2759"/>
<keyword evidence="1" id="KW-0695">RNA-directed DNA polymerase</keyword>
<keyword evidence="2" id="KW-1185">Reference proteome</keyword>
<evidence type="ECO:0000313" key="1">
    <source>
        <dbReference type="EMBL" id="PWA69326.1"/>
    </source>
</evidence>
<name>A0A2U1N745_ARTAN</name>
<reference evidence="1 2" key="1">
    <citation type="journal article" date="2018" name="Mol. Plant">
        <title>The genome of Artemisia annua provides insight into the evolution of Asteraceae family and artemisinin biosynthesis.</title>
        <authorList>
            <person name="Shen Q."/>
            <person name="Zhang L."/>
            <person name="Liao Z."/>
            <person name="Wang S."/>
            <person name="Yan T."/>
            <person name="Shi P."/>
            <person name="Liu M."/>
            <person name="Fu X."/>
            <person name="Pan Q."/>
            <person name="Wang Y."/>
            <person name="Lv Z."/>
            <person name="Lu X."/>
            <person name="Zhang F."/>
            <person name="Jiang W."/>
            <person name="Ma Y."/>
            <person name="Chen M."/>
            <person name="Hao X."/>
            <person name="Li L."/>
            <person name="Tang Y."/>
            <person name="Lv G."/>
            <person name="Zhou Y."/>
            <person name="Sun X."/>
            <person name="Brodelius P.E."/>
            <person name="Rose J.K.C."/>
            <person name="Tang K."/>
        </authorList>
    </citation>
    <scope>NUCLEOTIDE SEQUENCE [LARGE SCALE GENOMIC DNA]</scope>
    <source>
        <strain evidence="2">cv. Huhao1</strain>
        <tissue evidence="1">Leaf</tissue>
    </source>
</reference>
<dbReference type="GO" id="GO:0003964">
    <property type="term" value="F:RNA-directed DNA polymerase activity"/>
    <property type="evidence" value="ECO:0007669"/>
    <property type="project" value="UniProtKB-KW"/>
</dbReference>
<comment type="caution">
    <text evidence="1">The sequence shown here is derived from an EMBL/GenBank/DDBJ whole genome shotgun (WGS) entry which is preliminary data.</text>
</comment>
<protein>
    <submittedName>
        <fullName evidence="1">Reverse transcriptase domain, Reverse transcriptase zinc-binding domain protein</fullName>
    </submittedName>
</protein>
<organism evidence="1 2">
    <name type="scientific">Artemisia annua</name>
    <name type="common">Sweet wormwood</name>
    <dbReference type="NCBI Taxonomy" id="35608"/>
    <lineage>
        <taxon>Eukaryota</taxon>
        <taxon>Viridiplantae</taxon>
        <taxon>Streptophyta</taxon>
        <taxon>Embryophyta</taxon>
        <taxon>Tracheophyta</taxon>
        <taxon>Spermatophyta</taxon>
        <taxon>Magnoliopsida</taxon>
        <taxon>eudicotyledons</taxon>
        <taxon>Gunneridae</taxon>
        <taxon>Pentapetalae</taxon>
        <taxon>asterids</taxon>
        <taxon>campanulids</taxon>
        <taxon>Asterales</taxon>
        <taxon>Asteraceae</taxon>
        <taxon>Asteroideae</taxon>
        <taxon>Anthemideae</taxon>
        <taxon>Artemisiinae</taxon>
        <taxon>Artemisia</taxon>
    </lineage>
</organism>
<dbReference type="AlphaFoldDB" id="A0A2U1N745"/>
<dbReference type="Proteomes" id="UP000245207">
    <property type="component" value="Unassembled WGS sequence"/>
</dbReference>
<dbReference type="PANTHER" id="PTHR33116">
    <property type="entry name" value="REVERSE TRANSCRIPTASE ZINC-BINDING DOMAIN-CONTAINING PROTEIN-RELATED-RELATED"/>
    <property type="match status" value="1"/>
</dbReference>
<keyword evidence="1" id="KW-0808">Transferase</keyword>
<evidence type="ECO:0000313" key="2">
    <source>
        <dbReference type="Proteomes" id="UP000245207"/>
    </source>
</evidence>
<dbReference type="STRING" id="35608.A0A2U1N745"/>
<accession>A0A2U1N745</accession>
<proteinExistence type="predicted"/>